<comment type="catalytic activity">
    <reaction evidence="5">
        <text>hydrogencarbonate + H(+) = CO2 + H2O</text>
        <dbReference type="Rhea" id="RHEA:10748"/>
        <dbReference type="ChEBI" id="CHEBI:15377"/>
        <dbReference type="ChEBI" id="CHEBI:15378"/>
        <dbReference type="ChEBI" id="CHEBI:16526"/>
        <dbReference type="ChEBI" id="CHEBI:17544"/>
        <dbReference type="EC" id="4.2.1.1"/>
    </reaction>
</comment>
<organism evidence="7 8">
    <name type="scientific">Candidatus Dormiibacter inghamiae</name>
    <dbReference type="NCBI Taxonomy" id="3127013"/>
    <lineage>
        <taxon>Bacteria</taxon>
        <taxon>Bacillati</taxon>
        <taxon>Candidatus Dormiibacterota</taxon>
        <taxon>Candidatus Dormibacteria</taxon>
        <taxon>Candidatus Dormibacterales</taxon>
        <taxon>Candidatus Dormibacteraceae</taxon>
        <taxon>Candidatus Dormiibacter</taxon>
    </lineage>
</organism>
<dbReference type="CDD" id="cd03379">
    <property type="entry name" value="beta_CA_cladeD"/>
    <property type="match status" value="1"/>
</dbReference>
<dbReference type="InterPro" id="IPR001765">
    <property type="entry name" value="Carbonic_anhydrase"/>
</dbReference>
<evidence type="ECO:0000256" key="3">
    <source>
        <dbReference type="ARBA" id="ARBA00022723"/>
    </source>
</evidence>
<comment type="similarity">
    <text evidence="1">Belongs to the beta-class carbonic anhydrase family.</text>
</comment>
<feature type="binding site" evidence="6">
    <location>
        <position position="38"/>
    </location>
    <ligand>
        <name>Zn(2+)</name>
        <dbReference type="ChEBI" id="CHEBI:29105"/>
    </ligand>
</feature>
<dbReference type="GO" id="GO:0008270">
    <property type="term" value="F:zinc ion binding"/>
    <property type="evidence" value="ECO:0007669"/>
    <property type="project" value="InterPro"/>
</dbReference>
<dbReference type="Pfam" id="PF00484">
    <property type="entry name" value="Pro_CA"/>
    <property type="match status" value="1"/>
</dbReference>
<dbReference type="PANTHER" id="PTHR43175">
    <property type="entry name" value="CARBONIC ANHYDRASE"/>
    <property type="match status" value="1"/>
</dbReference>
<dbReference type="InterPro" id="IPR036874">
    <property type="entry name" value="Carbonic_anhydrase_sf"/>
</dbReference>
<evidence type="ECO:0000256" key="5">
    <source>
        <dbReference type="ARBA" id="ARBA00048348"/>
    </source>
</evidence>
<dbReference type="GO" id="GO:0004089">
    <property type="term" value="F:carbonate dehydratase activity"/>
    <property type="evidence" value="ECO:0007669"/>
    <property type="project" value="UniProtKB-EC"/>
</dbReference>
<evidence type="ECO:0000256" key="4">
    <source>
        <dbReference type="ARBA" id="ARBA00022833"/>
    </source>
</evidence>
<evidence type="ECO:0000256" key="1">
    <source>
        <dbReference type="ARBA" id="ARBA00006217"/>
    </source>
</evidence>
<gene>
    <name evidence="7" type="ORF">JF888_01660</name>
</gene>
<dbReference type="RefSeq" id="WP_338176281.1">
    <property type="nucleotide sequence ID" value="NZ_JAEKNQ010000010.1"/>
</dbReference>
<reference evidence="7 8" key="1">
    <citation type="submission" date="2020-10" db="EMBL/GenBank/DDBJ databases">
        <title>Ca. Dormibacterota MAGs.</title>
        <authorList>
            <person name="Montgomery K."/>
        </authorList>
    </citation>
    <scope>NUCLEOTIDE SEQUENCE [LARGE SCALE GENOMIC DNA]</scope>
    <source>
        <strain evidence="7">SC8811_S16_3</strain>
    </source>
</reference>
<dbReference type="SUPFAM" id="SSF53056">
    <property type="entry name" value="beta-carbonic anhydrase, cab"/>
    <property type="match status" value="1"/>
</dbReference>
<dbReference type="Gene3D" id="3.40.1050.10">
    <property type="entry name" value="Carbonic anhydrase"/>
    <property type="match status" value="1"/>
</dbReference>
<dbReference type="EMBL" id="JAEKNQ010000010">
    <property type="protein sequence ID" value="MBJ7601898.1"/>
    <property type="molecule type" value="Genomic_DNA"/>
</dbReference>
<comment type="caution">
    <text evidence="7">The sequence shown here is derived from an EMBL/GenBank/DDBJ whole genome shotgun (WGS) entry which is preliminary data.</text>
</comment>
<dbReference type="Proteomes" id="UP000620075">
    <property type="component" value="Unassembled WGS sequence"/>
</dbReference>
<keyword evidence="4 6" id="KW-0862">Zinc</keyword>
<evidence type="ECO:0000256" key="2">
    <source>
        <dbReference type="ARBA" id="ARBA00012925"/>
    </source>
</evidence>
<evidence type="ECO:0000313" key="7">
    <source>
        <dbReference type="EMBL" id="MBJ7601898.1"/>
    </source>
</evidence>
<feature type="binding site" evidence="6">
    <location>
        <position position="36"/>
    </location>
    <ligand>
        <name>Zn(2+)</name>
        <dbReference type="ChEBI" id="CHEBI:29105"/>
    </ligand>
</feature>
<name>A0A934KG03_9BACT</name>
<dbReference type="AlphaFoldDB" id="A0A934KG03"/>
<feature type="binding site" evidence="6">
    <location>
        <position position="89"/>
    </location>
    <ligand>
        <name>Zn(2+)</name>
        <dbReference type="ChEBI" id="CHEBI:29105"/>
    </ligand>
</feature>
<accession>A0A934KG03</accession>
<keyword evidence="3 6" id="KW-0479">Metal-binding</keyword>
<protein>
    <recommendedName>
        <fullName evidence="2">carbonic anhydrase</fullName>
        <ecNumber evidence="2">4.2.1.1</ecNumber>
    </recommendedName>
</protein>
<dbReference type="SMART" id="SM00947">
    <property type="entry name" value="Pro_CA"/>
    <property type="match status" value="1"/>
</dbReference>
<feature type="binding site" evidence="6">
    <location>
        <position position="92"/>
    </location>
    <ligand>
        <name>Zn(2+)</name>
        <dbReference type="ChEBI" id="CHEBI:29105"/>
    </ligand>
</feature>
<comment type="cofactor">
    <cofactor evidence="6">
        <name>Zn(2+)</name>
        <dbReference type="ChEBI" id="CHEBI:29105"/>
    </cofactor>
    <text evidence="6">Binds 1 zinc ion per subunit.</text>
</comment>
<dbReference type="PANTHER" id="PTHR43175:SF3">
    <property type="entry name" value="CARBON DISULFIDE HYDROLASE"/>
    <property type="match status" value="1"/>
</dbReference>
<sequence length="161" mass="17526">MDPLLDVLIANNEYVKGSHVSGLAPEPTRQLIVLTCMDARLDLFAALGLHLGEAHIIRNAGGIMTDDVVRSMLLSSWALGTRDLLVLQHTQCGLHGLNESALKDRIEAGSGVRPAVQLGSFDDIERRVRESVWRARAEPGLRLRRVLGGVFDVATGAIRQV</sequence>
<dbReference type="EC" id="4.2.1.1" evidence="2"/>
<proteinExistence type="inferred from homology"/>
<evidence type="ECO:0000313" key="8">
    <source>
        <dbReference type="Proteomes" id="UP000620075"/>
    </source>
</evidence>
<evidence type="ECO:0000256" key="6">
    <source>
        <dbReference type="PIRSR" id="PIRSR601765-1"/>
    </source>
</evidence>